<dbReference type="Pfam" id="PF01588">
    <property type="entry name" value="tRNA_bind"/>
    <property type="match status" value="1"/>
</dbReference>
<evidence type="ECO:0000256" key="3">
    <source>
        <dbReference type="PROSITE-ProRule" id="PRU00209"/>
    </source>
</evidence>
<feature type="domain" description="TRNA-binding" evidence="4">
    <location>
        <begin position="41"/>
        <end position="171"/>
    </location>
</feature>
<name>A0A929RQ55_9ACTO</name>
<evidence type="ECO:0000256" key="1">
    <source>
        <dbReference type="ARBA" id="ARBA00022555"/>
    </source>
</evidence>
<gene>
    <name evidence="5" type="ORF">HXK09_04060</name>
</gene>
<comment type="caution">
    <text evidence="5">The sequence shown here is derived from an EMBL/GenBank/DDBJ whole genome shotgun (WGS) entry which is preliminary data.</text>
</comment>
<reference evidence="5" key="1">
    <citation type="submission" date="2020-04" db="EMBL/GenBank/DDBJ databases">
        <title>Deep metagenomics examines the oral microbiome during advanced dental caries in children, revealing novel taxa and co-occurrences with host molecules.</title>
        <authorList>
            <person name="Baker J.L."/>
            <person name="Morton J.T."/>
            <person name="Dinis M."/>
            <person name="Alvarez R."/>
            <person name="Tran N.C."/>
            <person name="Knight R."/>
            <person name="Edlund A."/>
        </authorList>
    </citation>
    <scope>NUCLEOTIDE SEQUENCE</scope>
    <source>
        <strain evidence="5">JCVI_30_bin.13</strain>
    </source>
</reference>
<dbReference type="InterPro" id="IPR033714">
    <property type="entry name" value="tRNA_bind_bactPheRS"/>
</dbReference>
<dbReference type="Proteomes" id="UP000759246">
    <property type="component" value="Unassembled WGS sequence"/>
</dbReference>
<keyword evidence="5" id="KW-0436">Ligase</keyword>
<dbReference type="SUPFAM" id="SSF50249">
    <property type="entry name" value="Nucleic acid-binding proteins"/>
    <property type="match status" value="1"/>
</dbReference>
<evidence type="ECO:0000313" key="6">
    <source>
        <dbReference type="Proteomes" id="UP000759246"/>
    </source>
</evidence>
<dbReference type="Gene3D" id="2.40.50.140">
    <property type="entry name" value="Nucleic acid-binding proteins"/>
    <property type="match status" value="1"/>
</dbReference>
<dbReference type="PROSITE" id="PS50886">
    <property type="entry name" value="TRBD"/>
    <property type="match status" value="1"/>
</dbReference>
<feature type="non-terminal residue" evidence="5">
    <location>
        <position position="179"/>
    </location>
</feature>
<evidence type="ECO:0000259" key="4">
    <source>
        <dbReference type="PROSITE" id="PS50886"/>
    </source>
</evidence>
<evidence type="ECO:0000256" key="2">
    <source>
        <dbReference type="ARBA" id="ARBA00022884"/>
    </source>
</evidence>
<sequence>MPMVPLSWLAEHVDIVDGTNAQALAAALVKVGLEEEEIHPARVIGPLVVGRVLTRVEETASNGKTVNYCRVDVGEYNDAPGTGKEPSELPSRGIICGAHNFDVGDLVVVSLPGAVLPGDFQIAARKTYGHVSDGMICSARELGLGEDHSGIIVLPQYFPDREIPAVGTDIVSWLGLGEE</sequence>
<accession>A0A929RQ55</accession>
<dbReference type="InterPro" id="IPR002547">
    <property type="entry name" value="tRNA-bd_dom"/>
</dbReference>
<evidence type="ECO:0000313" key="5">
    <source>
        <dbReference type="EMBL" id="MBF0966331.1"/>
    </source>
</evidence>
<proteinExistence type="predicted"/>
<keyword evidence="1 3" id="KW-0820">tRNA-binding</keyword>
<keyword evidence="2 3" id="KW-0694">RNA-binding</keyword>
<protein>
    <submittedName>
        <fullName evidence="5">Phenylalanine--tRNA ligase subunit beta</fullName>
    </submittedName>
</protein>
<dbReference type="GO" id="GO:0016874">
    <property type="term" value="F:ligase activity"/>
    <property type="evidence" value="ECO:0007669"/>
    <property type="project" value="UniProtKB-KW"/>
</dbReference>
<dbReference type="EMBL" id="JABZGF010000086">
    <property type="protein sequence ID" value="MBF0966331.1"/>
    <property type="molecule type" value="Genomic_DNA"/>
</dbReference>
<dbReference type="CDD" id="cd02796">
    <property type="entry name" value="tRNA_bind_bactPheRS"/>
    <property type="match status" value="1"/>
</dbReference>
<dbReference type="InterPro" id="IPR012340">
    <property type="entry name" value="NA-bd_OB-fold"/>
</dbReference>
<dbReference type="AlphaFoldDB" id="A0A929RQ55"/>
<dbReference type="GO" id="GO:0000049">
    <property type="term" value="F:tRNA binding"/>
    <property type="evidence" value="ECO:0007669"/>
    <property type="project" value="UniProtKB-UniRule"/>
</dbReference>
<dbReference type="Gene3D" id="3.30.56.10">
    <property type="match status" value="1"/>
</dbReference>
<organism evidence="5 6">
    <name type="scientific">Actinomyces bouchesdurhonensis</name>
    <dbReference type="NCBI Taxonomy" id="1852361"/>
    <lineage>
        <taxon>Bacteria</taxon>
        <taxon>Bacillati</taxon>
        <taxon>Actinomycetota</taxon>
        <taxon>Actinomycetes</taxon>
        <taxon>Actinomycetales</taxon>
        <taxon>Actinomycetaceae</taxon>
        <taxon>Actinomyces</taxon>
    </lineage>
</organism>